<evidence type="ECO:0000313" key="2">
    <source>
        <dbReference type="EMBL" id="CAG8443526.1"/>
    </source>
</evidence>
<name>A0A9N8V5F2_9GLOM</name>
<sequence>NNDNDEINSDSILEEFKLARSKKAAQISSKKDDKGKGKACEDSSFSPPPPQSSPQTRQYNKFLQEEYDEYLAHAIAAAERNTTELSMSSLTVFGGSHDESSDGASSSKKQIEEIPKFELIREYLNKTEFCDFEINDCDIESIQETMPKETEQDASEVIETPLQPKPSTSSSTIPEDGTRGKQNNNDNNKESKKSRKRKNTFDIPISDRLPPRRRKKKVTNVVEYGDEQLLPSSDADDCEDQKKRNLTKRTPKNIRQTKKLKGKKGKEKASSDMDNDEGDNKDDEDEEHMNDIQKEMLRHEREQRLRYFQEVDNYVLPIEYVEVIHDEKEHQEQQEQLSIASGSNS</sequence>
<reference evidence="2" key="1">
    <citation type="submission" date="2021-06" db="EMBL/GenBank/DDBJ databases">
        <authorList>
            <person name="Kallberg Y."/>
            <person name="Tangrot J."/>
            <person name="Rosling A."/>
        </authorList>
    </citation>
    <scope>NUCLEOTIDE SEQUENCE</scope>
    <source>
        <strain evidence="2">FL130A</strain>
    </source>
</reference>
<feature type="region of interest" description="Disordered" evidence="1">
    <location>
        <begin position="92"/>
        <end position="112"/>
    </location>
</feature>
<evidence type="ECO:0000256" key="1">
    <source>
        <dbReference type="SAM" id="MobiDB-lite"/>
    </source>
</evidence>
<dbReference type="Proteomes" id="UP000789508">
    <property type="component" value="Unassembled WGS sequence"/>
</dbReference>
<comment type="caution">
    <text evidence="2">The sequence shown here is derived from an EMBL/GenBank/DDBJ whole genome shotgun (WGS) entry which is preliminary data.</text>
</comment>
<keyword evidence="3" id="KW-1185">Reference proteome</keyword>
<feature type="region of interest" description="Disordered" evidence="1">
    <location>
        <begin position="21"/>
        <end position="56"/>
    </location>
</feature>
<feature type="compositionally biased region" description="Basic residues" evidence="1">
    <location>
        <begin position="244"/>
        <end position="266"/>
    </location>
</feature>
<gene>
    <name evidence="2" type="ORF">ALEPTO_LOCUS500</name>
</gene>
<feature type="compositionally biased region" description="Acidic residues" evidence="1">
    <location>
        <begin position="273"/>
        <end position="288"/>
    </location>
</feature>
<dbReference type="OrthoDB" id="10604752at2759"/>
<feature type="compositionally biased region" description="Basic and acidic residues" evidence="1">
    <location>
        <begin position="29"/>
        <end position="41"/>
    </location>
</feature>
<organism evidence="2 3">
    <name type="scientific">Ambispora leptoticha</name>
    <dbReference type="NCBI Taxonomy" id="144679"/>
    <lineage>
        <taxon>Eukaryota</taxon>
        <taxon>Fungi</taxon>
        <taxon>Fungi incertae sedis</taxon>
        <taxon>Mucoromycota</taxon>
        <taxon>Glomeromycotina</taxon>
        <taxon>Glomeromycetes</taxon>
        <taxon>Archaeosporales</taxon>
        <taxon>Ambisporaceae</taxon>
        <taxon>Ambispora</taxon>
    </lineage>
</organism>
<proteinExistence type="predicted"/>
<feature type="non-terminal residue" evidence="2">
    <location>
        <position position="1"/>
    </location>
</feature>
<dbReference type="EMBL" id="CAJVPS010000034">
    <property type="protein sequence ID" value="CAG8443526.1"/>
    <property type="molecule type" value="Genomic_DNA"/>
</dbReference>
<feature type="region of interest" description="Disordered" evidence="1">
    <location>
        <begin position="141"/>
        <end position="294"/>
    </location>
</feature>
<evidence type="ECO:0000313" key="3">
    <source>
        <dbReference type="Proteomes" id="UP000789508"/>
    </source>
</evidence>
<protein>
    <submittedName>
        <fullName evidence="2">3672_t:CDS:1</fullName>
    </submittedName>
</protein>
<dbReference type="AlphaFoldDB" id="A0A9N8V5F2"/>
<accession>A0A9N8V5F2</accession>